<comment type="caution">
    <text evidence="3">The sequence shown here is derived from an EMBL/GenBank/DDBJ whole genome shotgun (WGS) entry which is preliminary data.</text>
</comment>
<organism evidence="3 4">
    <name type="scientific">Lysobacter capsici AZ78</name>
    <dbReference type="NCBI Taxonomy" id="1444315"/>
    <lineage>
        <taxon>Bacteria</taxon>
        <taxon>Pseudomonadati</taxon>
        <taxon>Pseudomonadota</taxon>
        <taxon>Gammaproteobacteria</taxon>
        <taxon>Lysobacterales</taxon>
        <taxon>Lysobacteraceae</taxon>
        <taxon>Lysobacter</taxon>
    </lineage>
</organism>
<evidence type="ECO:0000313" key="3">
    <source>
        <dbReference type="EMBL" id="KWS02051.1"/>
    </source>
</evidence>
<feature type="domain" description="VWFA" evidence="2">
    <location>
        <begin position="20"/>
        <end position="205"/>
    </location>
</feature>
<dbReference type="AlphaFoldDB" id="A0A125TZG7"/>
<dbReference type="InterPro" id="IPR036465">
    <property type="entry name" value="vWFA_dom_sf"/>
</dbReference>
<feature type="region of interest" description="Disordered" evidence="1">
    <location>
        <begin position="208"/>
        <end position="227"/>
    </location>
</feature>
<keyword evidence="4" id="KW-1185">Reference proteome</keyword>
<reference evidence="3 4" key="1">
    <citation type="journal article" date="2014" name="Genome Announc.">
        <title>Draft Genome Sequence of Lysobacter capsici AZ78, a Bacterium Antagonistic to Plant-Pathogenic Oomycetes.</title>
        <authorList>
            <person name="Puopolo G."/>
            <person name="Sonego P."/>
            <person name="Engelen K."/>
            <person name="Pertot I."/>
        </authorList>
    </citation>
    <scope>NUCLEOTIDE SEQUENCE [LARGE SCALE GENOMIC DNA]</scope>
    <source>
        <strain evidence="3 4">AZ78</strain>
    </source>
</reference>
<dbReference type="PIRSF" id="PIRSF020634">
    <property type="entry name" value="TerY_vWA"/>
    <property type="match status" value="1"/>
</dbReference>
<dbReference type="Proteomes" id="UP000023435">
    <property type="component" value="Unassembled WGS sequence"/>
</dbReference>
<dbReference type="RefSeq" id="WP_046657356.1">
    <property type="nucleotide sequence ID" value="NZ_JAJA02000003.1"/>
</dbReference>
<name>A0A125TZG7_9GAMM</name>
<dbReference type="Gene3D" id="3.40.50.410">
    <property type="entry name" value="von Willebrand factor, type A domain"/>
    <property type="match status" value="1"/>
</dbReference>
<protein>
    <recommendedName>
        <fullName evidence="2">VWFA domain-containing protein</fullName>
    </recommendedName>
</protein>
<dbReference type="EMBL" id="JAJA02000003">
    <property type="protein sequence ID" value="KWS02051.1"/>
    <property type="molecule type" value="Genomic_DNA"/>
</dbReference>
<dbReference type="GeneID" id="97904382"/>
<dbReference type="InterPro" id="IPR002035">
    <property type="entry name" value="VWF_A"/>
</dbReference>
<dbReference type="SUPFAM" id="SSF53300">
    <property type="entry name" value="vWA-like"/>
    <property type="match status" value="1"/>
</dbReference>
<dbReference type="InterPro" id="IPR011392">
    <property type="entry name" value="Tellurite-R_TerY"/>
</dbReference>
<dbReference type="PROSITE" id="PS50234">
    <property type="entry name" value="VWFA"/>
    <property type="match status" value="1"/>
</dbReference>
<evidence type="ECO:0000256" key="1">
    <source>
        <dbReference type="SAM" id="MobiDB-lite"/>
    </source>
</evidence>
<dbReference type="SMART" id="SM00327">
    <property type="entry name" value="VWA"/>
    <property type="match status" value="1"/>
</dbReference>
<gene>
    <name evidence="3" type="ORF">AZ78_5184</name>
</gene>
<evidence type="ECO:0000313" key="4">
    <source>
        <dbReference type="Proteomes" id="UP000023435"/>
    </source>
</evidence>
<accession>A0A125TZG7</accession>
<proteinExistence type="predicted"/>
<evidence type="ECO:0000259" key="2">
    <source>
        <dbReference type="PROSITE" id="PS50234"/>
    </source>
</evidence>
<dbReference type="OrthoDB" id="9806395at2"/>
<dbReference type="Pfam" id="PF00092">
    <property type="entry name" value="VWA"/>
    <property type="match status" value="1"/>
</dbReference>
<sequence length="227" mass="24548">MNQPVIPDVALVDNTEQRTPLVLVLDCSGSMMGPPVQQLNEGLKLLETELKSDVIAAKRVRVLVVRYGGFDHAEVVGDWCDAMDFTAPVLEADGTTPTGRAIDLALTEVENEKQRFKAAGIAYTRPWLFLMSDGVPTDTWEASAKRAREAEQANKVAIFPIAVGDGSQVGVMGQFSGKGEGGVKRLQGLQFRELFLWLSASMQVVSQSRPGGQAQLPSTDTWSSVPT</sequence>